<organism evidence="5 6">
    <name type="scientific">Seleniivibrio woodruffii</name>
    <dbReference type="NCBI Taxonomy" id="1078050"/>
    <lineage>
        <taxon>Bacteria</taxon>
        <taxon>Pseudomonadati</taxon>
        <taxon>Deferribacterota</taxon>
        <taxon>Deferribacteres</taxon>
        <taxon>Deferribacterales</taxon>
        <taxon>Geovibrionaceae</taxon>
        <taxon>Seleniivibrio</taxon>
    </lineage>
</organism>
<dbReference type="PANTHER" id="PTHR42939:SF1">
    <property type="entry name" value="ABC TRANSPORTER ATP-BINDING PROTEIN ALBC-RELATED"/>
    <property type="match status" value="1"/>
</dbReference>
<name>A0A4R1K5Z4_9BACT</name>
<evidence type="ECO:0000256" key="1">
    <source>
        <dbReference type="ARBA" id="ARBA00022448"/>
    </source>
</evidence>
<keyword evidence="2" id="KW-0547">Nucleotide-binding</keyword>
<dbReference type="Pfam" id="PF00005">
    <property type="entry name" value="ABC_tran"/>
    <property type="match status" value="1"/>
</dbReference>
<dbReference type="PROSITE" id="PS50893">
    <property type="entry name" value="ABC_TRANSPORTER_2"/>
    <property type="match status" value="1"/>
</dbReference>
<dbReference type="OrthoDB" id="9809450at2"/>
<dbReference type="RefSeq" id="WP_132874300.1">
    <property type="nucleotide sequence ID" value="NZ_JAJUHT010000006.1"/>
</dbReference>
<comment type="caution">
    <text evidence="5">The sequence shown here is derived from an EMBL/GenBank/DDBJ whole genome shotgun (WGS) entry which is preliminary data.</text>
</comment>
<dbReference type="CDD" id="cd03230">
    <property type="entry name" value="ABC_DR_subfamily_A"/>
    <property type="match status" value="1"/>
</dbReference>
<evidence type="ECO:0000313" key="5">
    <source>
        <dbReference type="EMBL" id="TCK59387.1"/>
    </source>
</evidence>
<dbReference type="InterPro" id="IPR027417">
    <property type="entry name" value="P-loop_NTPase"/>
</dbReference>
<dbReference type="InterPro" id="IPR003439">
    <property type="entry name" value="ABC_transporter-like_ATP-bd"/>
</dbReference>
<dbReference type="Proteomes" id="UP000294614">
    <property type="component" value="Unassembled WGS sequence"/>
</dbReference>
<keyword evidence="6" id="KW-1185">Reference proteome</keyword>
<gene>
    <name evidence="5" type="ORF">C8D98_2321</name>
</gene>
<dbReference type="InterPro" id="IPR051782">
    <property type="entry name" value="ABC_Transporter_VariousFunc"/>
</dbReference>
<evidence type="ECO:0000256" key="3">
    <source>
        <dbReference type="ARBA" id="ARBA00022840"/>
    </source>
</evidence>
<dbReference type="SMART" id="SM00382">
    <property type="entry name" value="AAA"/>
    <property type="match status" value="1"/>
</dbReference>
<dbReference type="GO" id="GO:0016887">
    <property type="term" value="F:ATP hydrolysis activity"/>
    <property type="evidence" value="ECO:0007669"/>
    <property type="project" value="InterPro"/>
</dbReference>
<evidence type="ECO:0000313" key="6">
    <source>
        <dbReference type="Proteomes" id="UP000294614"/>
    </source>
</evidence>
<dbReference type="InterPro" id="IPR003593">
    <property type="entry name" value="AAA+_ATPase"/>
</dbReference>
<keyword evidence="3" id="KW-0067">ATP-binding</keyword>
<dbReference type="AlphaFoldDB" id="A0A4R1K5Z4"/>
<keyword evidence="1" id="KW-0813">Transport</keyword>
<evidence type="ECO:0000256" key="2">
    <source>
        <dbReference type="ARBA" id="ARBA00022741"/>
    </source>
</evidence>
<dbReference type="PANTHER" id="PTHR42939">
    <property type="entry name" value="ABC TRANSPORTER ATP-BINDING PROTEIN ALBC-RELATED"/>
    <property type="match status" value="1"/>
</dbReference>
<accession>A0A4R1K5Z4</accession>
<sequence length="236" mass="26992">MPETLVEFKKVNKKYGHIHALRDVSVSLNKGEFVSVFGPNGAGKSTFLKLLCTMTAPTSGQILYEGTPLNKLEDSFRSRFGVISHQPFLYSELTAMENLRFYAKMYGVQNIDERIKVLLDKVELYKRRNDRVRGYSRGMLQRLSITRALLHDPEIVILDEPYTGLDTHASDILTRILVELFDEHKTIMMVTHNMKQGYDAASRLAIIKGGQLVFNEEKANIGINEFEERYIEAVSR</sequence>
<dbReference type="EMBL" id="SMGG01000006">
    <property type="protein sequence ID" value="TCK59387.1"/>
    <property type="molecule type" value="Genomic_DNA"/>
</dbReference>
<reference evidence="5 6" key="1">
    <citation type="submission" date="2019-03" db="EMBL/GenBank/DDBJ databases">
        <title>Genomic Encyclopedia of Type Strains, Phase IV (KMG-IV): sequencing the most valuable type-strain genomes for metagenomic binning, comparative biology and taxonomic classification.</title>
        <authorList>
            <person name="Goeker M."/>
        </authorList>
    </citation>
    <scope>NUCLEOTIDE SEQUENCE [LARGE SCALE GENOMIC DNA]</scope>
    <source>
        <strain evidence="5 6">DSM 24984</strain>
    </source>
</reference>
<proteinExistence type="predicted"/>
<evidence type="ECO:0000259" key="4">
    <source>
        <dbReference type="PROSITE" id="PS50893"/>
    </source>
</evidence>
<dbReference type="Gene3D" id="3.40.50.300">
    <property type="entry name" value="P-loop containing nucleotide triphosphate hydrolases"/>
    <property type="match status" value="1"/>
</dbReference>
<dbReference type="SUPFAM" id="SSF52540">
    <property type="entry name" value="P-loop containing nucleoside triphosphate hydrolases"/>
    <property type="match status" value="1"/>
</dbReference>
<dbReference type="GO" id="GO:0005524">
    <property type="term" value="F:ATP binding"/>
    <property type="evidence" value="ECO:0007669"/>
    <property type="project" value="UniProtKB-KW"/>
</dbReference>
<protein>
    <submittedName>
        <fullName evidence="5">Heme exporter protein A</fullName>
    </submittedName>
</protein>
<feature type="domain" description="ABC transporter" evidence="4">
    <location>
        <begin position="6"/>
        <end position="234"/>
    </location>
</feature>